<name>A0A3E4QN21_9ACTN</name>
<dbReference type="GO" id="GO:0003916">
    <property type="term" value="F:DNA topoisomerase activity"/>
    <property type="evidence" value="ECO:0007669"/>
    <property type="project" value="InterPro"/>
</dbReference>
<evidence type="ECO:0000313" key="3">
    <source>
        <dbReference type="Proteomes" id="UP000260943"/>
    </source>
</evidence>
<protein>
    <recommendedName>
        <fullName evidence="1">Plasmid replication protein origin binding domain-containing protein</fullName>
    </recommendedName>
</protein>
<proteinExistence type="predicted"/>
<dbReference type="GO" id="GO:0005727">
    <property type="term" value="C:extrachromosomal circular DNA"/>
    <property type="evidence" value="ECO:0007669"/>
    <property type="project" value="InterPro"/>
</dbReference>
<dbReference type="Pfam" id="PF01719">
    <property type="entry name" value="Rep_OBD"/>
    <property type="match status" value="1"/>
</dbReference>
<gene>
    <name evidence="2" type="ORF">DXC81_11345</name>
</gene>
<dbReference type="Gene3D" id="3.40.1310.30">
    <property type="match status" value="1"/>
</dbReference>
<dbReference type="RefSeq" id="WP_117680480.1">
    <property type="nucleotide sequence ID" value="NZ_QSRJ01000027.1"/>
</dbReference>
<organism evidence="2 3">
    <name type="scientific">Collinsella tanakaei</name>
    <dbReference type="NCBI Taxonomy" id="626935"/>
    <lineage>
        <taxon>Bacteria</taxon>
        <taxon>Bacillati</taxon>
        <taxon>Actinomycetota</taxon>
        <taxon>Coriobacteriia</taxon>
        <taxon>Coriobacteriales</taxon>
        <taxon>Coriobacteriaceae</taxon>
        <taxon>Collinsella</taxon>
    </lineage>
</organism>
<accession>A0A3E4QN21</accession>
<dbReference type="AlphaFoldDB" id="A0A3E4QN21"/>
<dbReference type="InterPro" id="IPR002631">
    <property type="entry name" value="Plasmid_rep_OBD"/>
</dbReference>
<feature type="domain" description="Plasmid replication protein origin binding" evidence="1">
    <location>
        <begin position="19"/>
        <end position="144"/>
    </location>
</feature>
<evidence type="ECO:0000259" key="1">
    <source>
        <dbReference type="Pfam" id="PF01719"/>
    </source>
</evidence>
<sequence>MATDAQKKAVKKHDAKRAGKRARAWWGVLYPESAPENWRSMIADDLVETLISPLHDKDVLPTGEAKKPHYHVLISFKNPTTRENAADTMERWGCVVQRHWPKPGEPDSFKVKDFKQAARYLCHLDQADKHRYQIQDVQSIGAVDYAALVMSATDEDAMLDEIFSAMDDYFLDSYSKVVRFTKEHHPEWKPVVYRKYTRAIAEYAKGLHYESKQV</sequence>
<dbReference type="EMBL" id="QSRJ01000027">
    <property type="protein sequence ID" value="RGL06867.1"/>
    <property type="molecule type" value="Genomic_DNA"/>
</dbReference>
<dbReference type="GO" id="GO:0003677">
    <property type="term" value="F:DNA binding"/>
    <property type="evidence" value="ECO:0007669"/>
    <property type="project" value="InterPro"/>
</dbReference>
<evidence type="ECO:0000313" key="2">
    <source>
        <dbReference type="EMBL" id="RGL06867.1"/>
    </source>
</evidence>
<dbReference type="Proteomes" id="UP000260943">
    <property type="component" value="Unassembled WGS sequence"/>
</dbReference>
<dbReference type="GO" id="GO:0006260">
    <property type="term" value="P:DNA replication"/>
    <property type="evidence" value="ECO:0007669"/>
    <property type="project" value="InterPro"/>
</dbReference>
<comment type="caution">
    <text evidence="2">The sequence shown here is derived from an EMBL/GenBank/DDBJ whole genome shotgun (WGS) entry which is preliminary data.</text>
</comment>
<reference evidence="2 3" key="1">
    <citation type="submission" date="2018-08" db="EMBL/GenBank/DDBJ databases">
        <title>A genome reference for cultivated species of the human gut microbiota.</title>
        <authorList>
            <person name="Zou Y."/>
            <person name="Xue W."/>
            <person name="Luo G."/>
        </authorList>
    </citation>
    <scope>NUCLEOTIDE SEQUENCE [LARGE SCALE GENOMIC DNA]</scope>
    <source>
        <strain evidence="2 3">TF08-14</strain>
    </source>
</reference>